<dbReference type="RefSeq" id="WP_006773907.1">
    <property type="nucleotide sequence ID" value="NZ_GG667666.1"/>
</dbReference>
<dbReference type="InterPro" id="IPR043502">
    <property type="entry name" value="DNA/RNA_pol_sf"/>
</dbReference>
<proteinExistence type="predicted"/>
<feature type="coiled-coil region" evidence="1">
    <location>
        <begin position="325"/>
        <end position="352"/>
    </location>
</feature>
<dbReference type="SUPFAM" id="SSF56672">
    <property type="entry name" value="DNA/RNA polymerases"/>
    <property type="match status" value="1"/>
</dbReference>
<reference evidence="3 4" key="1">
    <citation type="submission" date="2010-01" db="EMBL/GenBank/DDBJ databases">
        <authorList>
            <person name="Weinstock G."/>
            <person name="Sodergren E."/>
            <person name="Clifton S."/>
            <person name="Fulton L."/>
            <person name="Fulton B."/>
            <person name="Courtney L."/>
            <person name="Fronick C."/>
            <person name="Harrison M."/>
            <person name="Strong C."/>
            <person name="Farmer C."/>
            <person name="Delahaunty K."/>
            <person name="Markovic C."/>
            <person name="Hall O."/>
            <person name="Minx P."/>
            <person name="Tomlinson C."/>
            <person name="Mitreva M."/>
            <person name="Nelson J."/>
            <person name="Hou S."/>
            <person name="Wollam A."/>
            <person name="Pepin K.H."/>
            <person name="Johnson M."/>
            <person name="Bhonagiri V."/>
            <person name="Nash W.E."/>
            <person name="Warren W."/>
            <person name="Chinwalla A."/>
            <person name="Mardis E.R."/>
            <person name="Wilson R.K."/>
        </authorList>
    </citation>
    <scope>NUCLEOTIDE SEQUENCE [LARGE SCALE GENOMIC DNA]</scope>
    <source>
        <strain evidence="3 4">DSM 13479</strain>
    </source>
</reference>
<dbReference type="HOGENOM" id="CLU_013584_0_2_9"/>
<dbReference type="Proteomes" id="UP000004968">
    <property type="component" value="Unassembled WGS sequence"/>
</dbReference>
<evidence type="ECO:0000313" key="4">
    <source>
        <dbReference type="Proteomes" id="UP000004968"/>
    </source>
</evidence>
<accession>D3AIJ4</accession>
<organism evidence="3 4">
    <name type="scientific">Hungatella hathewayi DSM 13479</name>
    <dbReference type="NCBI Taxonomy" id="566550"/>
    <lineage>
        <taxon>Bacteria</taxon>
        <taxon>Bacillati</taxon>
        <taxon>Bacillota</taxon>
        <taxon>Clostridia</taxon>
        <taxon>Lachnospirales</taxon>
        <taxon>Lachnospiraceae</taxon>
        <taxon>Hungatella</taxon>
    </lineage>
</organism>
<dbReference type="Gene3D" id="3.30.70.270">
    <property type="match status" value="1"/>
</dbReference>
<name>D3AIJ4_9FIRM</name>
<dbReference type="InterPro" id="IPR043128">
    <property type="entry name" value="Rev_trsase/Diguanyl_cyclase"/>
</dbReference>
<comment type="caution">
    <text evidence="3">The sequence shown here is derived from an EMBL/GenBank/DDBJ whole genome shotgun (WGS) entry which is preliminary data.</text>
</comment>
<dbReference type="Pfam" id="PF00078">
    <property type="entry name" value="RVT_1"/>
    <property type="match status" value="1"/>
</dbReference>
<dbReference type="InterPro" id="IPR000477">
    <property type="entry name" value="RT_dom"/>
</dbReference>
<evidence type="ECO:0000313" key="3">
    <source>
        <dbReference type="EMBL" id="EFC98364.1"/>
    </source>
</evidence>
<protein>
    <recommendedName>
        <fullName evidence="2">Reverse transcriptase domain-containing protein</fullName>
    </recommendedName>
</protein>
<feature type="domain" description="Reverse transcriptase" evidence="2">
    <location>
        <begin position="22"/>
        <end position="308"/>
    </location>
</feature>
<sequence>MNYEEIVCDANNLYRAYKVSVKSSKWKESTQKFMMNFLRYIFEIQDDLINRTLQNGPTQEFELHERGRIRPITSIQIRDRIVRHSLCDEVLLPEVRKHIIYDNCASIKGRGISQQRKRFEIHLHKYYQLYGNDGYILFGDFSKFYDNIIHEIAKRELLKLFNDDEFIDWLLTLIFKGFQIDVSYMSDEEYETCMIDTFNKLEYRNIPKEKLTGEKWMEKSVNIGDQLSQVIGIYYPYPIDNYVKYVRQQKFYGRYMDDWYIMNPSKEELENLLENVCKIAAELGIHINRKKTRIVKISSKYKFLQIKYTLTDTGKVIKRINPDRVTAMRRKLKKLAVKVENEEADYDNVENMFRGWMGGHYKLLSREQRKNLIQLYEDLFSKEITIVNKKLIVSDRSA</sequence>
<keyword evidence="1" id="KW-0175">Coiled coil</keyword>
<dbReference type="EMBL" id="ACIO01000280">
    <property type="protein sequence ID" value="EFC98364.1"/>
    <property type="molecule type" value="Genomic_DNA"/>
</dbReference>
<dbReference type="GeneID" id="93147008"/>
<gene>
    <name evidence="3" type="ORF">CLOSTHATH_03434</name>
</gene>
<dbReference type="PROSITE" id="PS50878">
    <property type="entry name" value="RT_POL"/>
    <property type="match status" value="1"/>
</dbReference>
<evidence type="ECO:0000259" key="2">
    <source>
        <dbReference type="PROSITE" id="PS50878"/>
    </source>
</evidence>
<evidence type="ECO:0000256" key="1">
    <source>
        <dbReference type="SAM" id="Coils"/>
    </source>
</evidence>
<dbReference type="AlphaFoldDB" id="D3AIJ4"/>